<evidence type="ECO:0000313" key="4">
    <source>
        <dbReference type="Proteomes" id="UP000177583"/>
    </source>
</evidence>
<name>A0A1F6H0G1_9PROT</name>
<reference evidence="3 4" key="1">
    <citation type="journal article" date="2016" name="Nat. Commun.">
        <title>Thousands of microbial genomes shed light on interconnected biogeochemical processes in an aquifer system.</title>
        <authorList>
            <person name="Anantharaman K."/>
            <person name="Brown C.T."/>
            <person name="Hug L.A."/>
            <person name="Sharon I."/>
            <person name="Castelle C.J."/>
            <person name="Probst A.J."/>
            <person name="Thomas B.C."/>
            <person name="Singh A."/>
            <person name="Wilkins M.J."/>
            <person name="Karaoz U."/>
            <person name="Brodie E.L."/>
            <person name="Williams K.H."/>
            <person name="Hubbard S.S."/>
            <person name="Banfield J.F."/>
        </authorList>
    </citation>
    <scope>NUCLEOTIDE SEQUENCE [LARGE SCALE GENOMIC DNA]</scope>
</reference>
<comment type="caution">
    <text evidence="3">The sequence shown here is derived from an EMBL/GenBank/DDBJ whole genome shotgun (WGS) entry which is preliminary data.</text>
</comment>
<sequence length="201" mass="22346">MKTTRLICLGFCLFFWFGPCGNNARRWSPFPAATALGQPAPEAHPGHDDHEEEPTPSEPTDSHSDENPQEHAEKAGHDDHEGEFEPGAIEAVEDEGERFRLSPAATDLLNIQTQAIGKSREGWFVIPDQALLQYQQHQGLYLWEDRWATLVKVQALKEKDGTWRVRSSQLTAQSKIVTQGVAWLRICQLQGSGQGGSGHGH</sequence>
<feature type="signal peptide" evidence="2">
    <location>
        <begin position="1"/>
        <end position="24"/>
    </location>
</feature>
<organism evidence="3 4">
    <name type="scientific">Candidatus Lambdaproteobacteria bacterium RIFOXYD2_FULL_56_26</name>
    <dbReference type="NCBI Taxonomy" id="1817773"/>
    <lineage>
        <taxon>Bacteria</taxon>
        <taxon>Pseudomonadati</taxon>
        <taxon>Pseudomonadota</taxon>
        <taxon>Candidatus Lambdaproteobacteria</taxon>
    </lineage>
</organism>
<evidence type="ECO:0000256" key="2">
    <source>
        <dbReference type="SAM" id="SignalP"/>
    </source>
</evidence>
<evidence type="ECO:0000313" key="3">
    <source>
        <dbReference type="EMBL" id="OGH03829.1"/>
    </source>
</evidence>
<keyword evidence="2" id="KW-0732">Signal</keyword>
<evidence type="ECO:0000256" key="1">
    <source>
        <dbReference type="SAM" id="MobiDB-lite"/>
    </source>
</evidence>
<feature type="compositionally biased region" description="Basic and acidic residues" evidence="1">
    <location>
        <begin position="60"/>
        <end position="80"/>
    </location>
</feature>
<gene>
    <name evidence="3" type="ORF">A2557_11855</name>
</gene>
<proteinExistence type="predicted"/>
<accession>A0A1F6H0G1</accession>
<dbReference type="Proteomes" id="UP000177583">
    <property type="component" value="Unassembled WGS sequence"/>
</dbReference>
<protein>
    <submittedName>
        <fullName evidence="3">Uncharacterized protein</fullName>
    </submittedName>
</protein>
<dbReference type="EMBL" id="MFNF01000011">
    <property type="protein sequence ID" value="OGH03829.1"/>
    <property type="molecule type" value="Genomic_DNA"/>
</dbReference>
<feature type="region of interest" description="Disordered" evidence="1">
    <location>
        <begin position="32"/>
        <end position="83"/>
    </location>
</feature>
<feature type="chain" id="PRO_5009524896" evidence="2">
    <location>
        <begin position="25"/>
        <end position="201"/>
    </location>
</feature>
<dbReference type="AlphaFoldDB" id="A0A1F6H0G1"/>